<feature type="domain" description="BPL/LPL catalytic" evidence="4">
    <location>
        <begin position="24"/>
        <end position="208"/>
    </location>
</feature>
<dbReference type="PANTHER" id="PTHR12835:SF5">
    <property type="entry name" value="BIOTIN--PROTEIN LIGASE"/>
    <property type="match status" value="1"/>
</dbReference>
<dbReference type="Pfam" id="PF03099">
    <property type="entry name" value="BPL_LplA_LipB"/>
    <property type="match status" value="1"/>
</dbReference>
<organism evidence="5 6">
    <name type="scientific">Brevibacterium otitidis</name>
    <dbReference type="NCBI Taxonomy" id="53364"/>
    <lineage>
        <taxon>Bacteria</taxon>
        <taxon>Bacillati</taxon>
        <taxon>Actinomycetota</taxon>
        <taxon>Actinomycetes</taxon>
        <taxon>Micrococcales</taxon>
        <taxon>Brevibacteriaceae</taxon>
        <taxon>Brevibacterium</taxon>
    </lineage>
</organism>
<reference evidence="5 6" key="1">
    <citation type="submission" date="2024-09" db="EMBL/GenBank/DDBJ databases">
        <authorList>
            <person name="Sun Q."/>
            <person name="Mori K."/>
        </authorList>
    </citation>
    <scope>NUCLEOTIDE SEQUENCE [LARGE SCALE GENOMIC DNA]</scope>
    <source>
        <strain evidence="5 6">JCM 11683</strain>
    </source>
</reference>
<sequence length="282" mass="29115">MHTEASRSPFDLATLRAGLASADVEVPRIEWPAACPSTNDALAEAVAAVPEEWADGAVYGTDHQTAGHGRLGRTWTVPAAASLTFSTVMRVPVGFDLAGLGWVPLIAGWDVAEAVDTAGVSAQVKWPNDVLVDGKKLCGILSRACQLPAGSEAAMAIVLGIGINVDITADELPVETATSIALAGGTITREQLLAEVLRGLHQAIPALFSSTTAEAFAQSAAADAIRNRMVTLGMDVRAELPGDVQLRGKAVDVDAGGNLIIDTGAGREVVSAGEVTHLRPAR</sequence>
<comment type="caution">
    <text evidence="5">The sequence shown here is derived from an EMBL/GenBank/DDBJ whole genome shotgun (WGS) entry which is preliminary data.</text>
</comment>
<evidence type="ECO:0000256" key="3">
    <source>
        <dbReference type="ARBA" id="ARBA00024227"/>
    </source>
</evidence>
<dbReference type="NCBIfam" id="TIGR00121">
    <property type="entry name" value="birA_ligase"/>
    <property type="match status" value="1"/>
</dbReference>
<dbReference type="InterPro" id="IPR004408">
    <property type="entry name" value="Biotin_CoA_COase_ligase"/>
</dbReference>
<dbReference type="PROSITE" id="PS51733">
    <property type="entry name" value="BPL_LPL_CATALYTIC"/>
    <property type="match status" value="1"/>
</dbReference>
<evidence type="ECO:0000256" key="1">
    <source>
        <dbReference type="ARBA" id="ARBA00022598"/>
    </source>
</evidence>
<dbReference type="Gene3D" id="3.30.930.10">
    <property type="entry name" value="Bira Bifunctional Protein, Domain 2"/>
    <property type="match status" value="1"/>
</dbReference>
<proteinExistence type="predicted"/>
<keyword evidence="6" id="KW-1185">Reference proteome</keyword>
<protein>
    <recommendedName>
        <fullName evidence="3">biotin--[biotin carboxyl-carrier protein] ligase</fullName>
        <ecNumber evidence="3">6.3.4.15</ecNumber>
    </recommendedName>
</protein>
<dbReference type="EC" id="6.3.4.15" evidence="3"/>
<gene>
    <name evidence="5" type="ORF">ACFFN1_07785</name>
</gene>
<dbReference type="EMBL" id="JBHMAU010000050">
    <property type="protein sequence ID" value="MFB9776302.1"/>
    <property type="molecule type" value="Genomic_DNA"/>
</dbReference>
<evidence type="ECO:0000313" key="5">
    <source>
        <dbReference type="EMBL" id="MFB9776302.1"/>
    </source>
</evidence>
<dbReference type="RefSeq" id="WP_376840114.1">
    <property type="nucleotide sequence ID" value="NZ_JBHMAU010000050.1"/>
</dbReference>
<evidence type="ECO:0000256" key="2">
    <source>
        <dbReference type="ARBA" id="ARBA00023267"/>
    </source>
</evidence>
<keyword evidence="1 5" id="KW-0436">Ligase</keyword>
<evidence type="ECO:0000259" key="4">
    <source>
        <dbReference type="PROSITE" id="PS51733"/>
    </source>
</evidence>
<keyword evidence="2" id="KW-0092">Biotin</keyword>
<evidence type="ECO:0000313" key="6">
    <source>
        <dbReference type="Proteomes" id="UP001589707"/>
    </source>
</evidence>
<dbReference type="Gene3D" id="2.30.30.100">
    <property type="match status" value="1"/>
</dbReference>
<dbReference type="Proteomes" id="UP001589707">
    <property type="component" value="Unassembled WGS sequence"/>
</dbReference>
<dbReference type="CDD" id="cd16442">
    <property type="entry name" value="BPL"/>
    <property type="match status" value="1"/>
</dbReference>
<accession>A0ABV5X2W7</accession>
<dbReference type="GO" id="GO:0004077">
    <property type="term" value="F:biotin--[biotin carboxyl-carrier protein] ligase activity"/>
    <property type="evidence" value="ECO:0007669"/>
    <property type="project" value="UniProtKB-EC"/>
</dbReference>
<dbReference type="SUPFAM" id="SSF55681">
    <property type="entry name" value="Class II aaRS and biotin synthetases"/>
    <property type="match status" value="1"/>
</dbReference>
<dbReference type="Pfam" id="PF02237">
    <property type="entry name" value="BPL_C"/>
    <property type="match status" value="1"/>
</dbReference>
<dbReference type="InterPro" id="IPR003142">
    <property type="entry name" value="BPL_C"/>
</dbReference>
<dbReference type="InterPro" id="IPR004143">
    <property type="entry name" value="BPL_LPL_catalytic"/>
</dbReference>
<name>A0ABV5X2W7_9MICO</name>
<dbReference type="PANTHER" id="PTHR12835">
    <property type="entry name" value="BIOTIN PROTEIN LIGASE"/>
    <property type="match status" value="1"/>
</dbReference>
<dbReference type="InterPro" id="IPR045864">
    <property type="entry name" value="aa-tRNA-synth_II/BPL/LPL"/>
</dbReference>